<evidence type="ECO:0000256" key="3">
    <source>
        <dbReference type="ARBA" id="ARBA00005995"/>
    </source>
</evidence>
<dbReference type="EMBL" id="RHFK02000003">
    <property type="protein sequence ID" value="TWW78830.1"/>
    <property type="molecule type" value="Genomic_DNA"/>
</dbReference>
<evidence type="ECO:0000256" key="2">
    <source>
        <dbReference type="ARBA" id="ARBA00004496"/>
    </source>
</evidence>
<gene>
    <name evidence="9" type="ORF">D4764_11G0009510</name>
</gene>
<dbReference type="InterPro" id="IPR050281">
    <property type="entry name" value="Flavin_monoamine_oxidase"/>
</dbReference>
<dbReference type="InterPro" id="IPR002937">
    <property type="entry name" value="Amino_oxidase"/>
</dbReference>
<accession>A0A5C6PKQ9</accession>
<dbReference type="InterPro" id="IPR036188">
    <property type="entry name" value="FAD/NAD-bd_sf"/>
</dbReference>
<evidence type="ECO:0000256" key="7">
    <source>
        <dbReference type="ARBA" id="ARBA00023002"/>
    </source>
</evidence>
<dbReference type="GO" id="GO:0005737">
    <property type="term" value="C:cytoplasm"/>
    <property type="evidence" value="ECO:0007669"/>
    <property type="project" value="UniProtKB-SubCell"/>
</dbReference>
<comment type="caution">
    <text evidence="9">The sequence shown here is derived from an EMBL/GenBank/DDBJ whole genome shotgun (WGS) entry which is preliminary data.</text>
</comment>
<keyword evidence="6" id="KW-0274">FAD</keyword>
<proteinExistence type="inferred from homology"/>
<evidence type="ECO:0000256" key="1">
    <source>
        <dbReference type="ARBA" id="ARBA00001974"/>
    </source>
</evidence>
<comment type="subcellular location">
    <subcellularLocation>
        <location evidence="2">Cytoplasm</location>
    </subcellularLocation>
</comment>
<dbReference type="GO" id="GO:0046203">
    <property type="term" value="P:spermidine catabolic process"/>
    <property type="evidence" value="ECO:0007669"/>
    <property type="project" value="TreeGrafter"/>
</dbReference>
<dbReference type="Pfam" id="PF01593">
    <property type="entry name" value="Amino_oxidase"/>
    <property type="match status" value="1"/>
</dbReference>
<sequence length="158" mass="17835">MRHPEFLSNVSSLYFETSRFGHLLCGWIAGHESEYMETLSDQEVMGSVTQLVRRFTGNPTITPKRILRSQWFHDPWTLGSYSYLAKGCSVQDVENLMEPLPTSRSQAQPVHVLFAGEATHPCYYSTVHGALLSGQREADRLISYYSSRDSSSPAKSKL</sequence>
<dbReference type="Gene3D" id="3.90.660.10">
    <property type="match status" value="1"/>
</dbReference>
<evidence type="ECO:0000256" key="6">
    <source>
        <dbReference type="ARBA" id="ARBA00022827"/>
    </source>
</evidence>
<evidence type="ECO:0000313" key="10">
    <source>
        <dbReference type="Proteomes" id="UP000324091"/>
    </source>
</evidence>
<dbReference type="GO" id="GO:0046592">
    <property type="term" value="F:polyamine oxidase activity"/>
    <property type="evidence" value="ECO:0007669"/>
    <property type="project" value="TreeGrafter"/>
</dbReference>
<keyword evidence="7" id="KW-0560">Oxidoreductase</keyword>
<dbReference type="PANTHER" id="PTHR10742:SF405">
    <property type="entry name" value="PEROXISOMAL N(1)-ACETYL-SPERMINE_SPERMIDINE OXIDASE"/>
    <property type="match status" value="1"/>
</dbReference>
<comment type="similarity">
    <text evidence="3">Belongs to the flavin monoamine oxidase family.</text>
</comment>
<dbReference type="Proteomes" id="UP000324091">
    <property type="component" value="Chromosome 11"/>
</dbReference>
<evidence type="ECO:0000256" key="4">
    <source>
        <dbReference type="ARBA" id="ARBA00022490"/>
    </source>
</evidence>
<name>A0A5C6PKQ9_9TELE</name>
<keyword evidence="10" id="KW-1185">Reference proteome</keyword>
<evidence type="ECO:0000256" key="5">
    <source>
        <dbReference type="ARBA" id="ARBA00022630"/>
    </source>
</evidence>
<evidence type="ECO:0000313" key="9">
    <source>
        <dbReference type="EMBL" id="TWW78830.1"/>
    </source>
</evidence>
<dbReference type="SUPFAM" id="SSF54373">
    <property type="entry name" value="FAD-linked reductases, C-terminal domain"/>
    <property type="match status" value="1"/>
</dbReference>
<evidence type="ECO:0000259" key="8">
    <source>
        <dbReference type="Pfam" id="PF01593"/>
    </source>
</evidence>
<dbReference type="SUPFAM" id="SSF51905">
    <property type="entry name" value="FAD/NAD(P)-binding domain"/>
    <property type="match status" value="1"/>
</dbReference>
<organism evidence="9 10">
    <name type="scientific">Takifugu flavidus</name>
    <name type="common">sansaifugu</name>
    <dbReference type="NCBI Taxonomy" id="433684"/>
    <lineage>
        <taxon>Eukaryota</taxon>
        <taxon>Metazoa</taxon>
        <taxon>Chordata</taxon>
        <taxon>Craniata</taxon>
        <taxon>Vertebrata</taxon>
        <taxon>Euteleostomi</taxon>
        <taxon>Actinopterygii</taxon>
        <taxon>Neopterygii</taxon>
        <taxon>Teleostei</taxon>
        <taxon>Neoteleostei</taxon>
        <taxon>Acanthomorphata</taxon>
        <taxon>Eupercaria</taxon>
        <taxon>Tetraodontiformes</taxon>
        <taxon>Tetradontoidea</taxon>
        <taxon>Tetraodontidae</taxon>
        <taxon>Takifugu</taxon>
    </lineage>
</organism>
<reference evidence="9 10" key="1">
    <citation type="submission" date="2019-04" db="EMBL/GenBank/DDBJ databases">
        <title>Chromosome genome assembly for Takifugu flavidus.</title>
        <authorList>
            <person name="Xiao S."/>
        </authorList>
    </citation>
    <scope>NUCLEOTIDE SEQUENCE [LARGE SCALE GENOMIC DNA]</scope>
    <source>
        <strain evidence="9">HTHZ2018</strain>
        <tissue evidence="9">Muscle</tissue>
    </source>
</reference>
<dbReference type="Gene3D" id="3.50.50.60">
    <property type="entry name" value="FAD/NAD(P)-binding domain"/>
    <property type="match status" value="1"/>
</dbReference>
<protein>
    <submittedName>
        <fullName evidence="9">Peroxisomal N(1)-acetyl-spermine/spermidine oxidase</fullName>
    </submittedName>
</protein>
<dbReference type="PANTHER" id="PTHR10742">
    <property type="entry name" value="FLAVIN MONOAMINE OXIDASE"/>
    <property type="match status" value="1"/>
</dbReference>
<comment type="cofactor">
    <cofactor evidence="1">
        <name>FAD</name>
        <dbReference type="ChEBI" id="CHEBI:57692"/>
    </cofactor>
</comment>
<feature type="domain" description="Amine oxidase" evidence="8">
    <location>
        <begin position="22"/>
        <end position="142"/>
    </location>
</feature>
<keyword evidence="4" id="KW-0963">Cytoplasm</keyword>
<dbReference type="AlphaFoldDB" id="A0A5C6PKQ9"/>
<keyword evidence="5" id="KW-0285">Flavoprotein</keyword>